<evidence type="ECO:0000256" key="1">
    <source>
        <dbReference type="ARBA" id="ARBA00004123"/>
    </source>
</evidence>
<evidence type="ECO:0000313" key="8">
    <source>
        <dbReference type="Proteomes" id="UP000298061"/>
    </source>
</evidence>
<feature type="domain" description="Pop1 N-terminal" evidence="5">
    <location>
        <begin position="148"/>
        <end position="191"/>
    </location>
</feature>
<evidence type="ECO:0000256" key="4">
    <source>
        <dbReference type="SAM" id="MobiDB-lite"/>
    </source>
</evidence>
<dbReference type="PANTHER" id="PTHR22731">
    <property type="entry name" value="RIBONUCLEASES P/MRP PROTEIN SUBUNIT POP1"/>
    <property type="match status" value="1"/>
</dbReference>
<feature type="compositionally biased region" description="Basic and acidic residues" evidence="4">
    <location>
        <begin position="1"/>
        <end position="17"/>
    </location>
</feature>
<name>A0A4Y9ZN33_9AGAM</name>
<sequence>MAPKRKNDQPTEDLTSREKKKQKVTAARTIAVQPSQPATPSSSNASQPVAGPSKTVRIDSAKALPATLDVEKFAEARSFEINAMHEAMKSASRETSSAQARHTALGKSCLAISADARPATTYAASQPASAMDPMRKKILGRKLPQRGKERRPKRSDVFLNRQVDKKWLESHIWHAKRMKMENMWGYRLALHGSILHDASYWSLIQIAGPEHVLKALLESCCDPQGQGPGAKRFIGGVRACETVLYRPQSYPFGFIGPVTVIWRTLPVPLPPAIANTAPQQKSGKSKRRRSNKGKEKAAEPVTAEPATAEIARTVWIRCHPSMFKDAFVALKAATSLTLEAFKKSTEYADKKYDVEIANLNDSVNVFEIMGPKSSQIIKGALSPVDPASRPEFKKFWNSLTDLQSPGSVPTNMIIGAKVWDPRLNFPPKNAKPHVKEDELPSISAACTCLPSPALVQCDLWDDKTRERLKTPKYKKKELDARRAQSLIPGTPLKPTSNDNHVPIMLIQRSLSSTAPLDLSAPNTNPTTNAPSLHGWTLIVPRGWSMPFLTSLVYTGTRVGGQRDMHLPRTIP</sequence>
<dbReference type="GO" id="GO:0000172">
    <property type="term" value="C:ribonuclease MRP complex"/>
    <property type="evidence" value="ECO:0007669"/>
    <property type="project" value="InterPro"/>
</dbReference>
<keyword evidence="3" id="KW-0539">Nucleus</keyword>
<reference evidence="7 8" key="1">
    <citation type="submission" date="2019-02" db="EMBL/GenBank/DDBJ databases">
        <title>Genome sequencing of the rare red list fungi Hericium alpestre (H. flagellum).</title>
        <authorList>
            <person name="Buettner E."/>
            <person name="Kellner H."/>
        </authorList>
    </citation>
    <scope>NUCLEOTIDE SEQUENCE [LARGE SCALE GENOMIC DNA]</scope>
    <source>
        <strain evidence="7 8">DSM 108284</strain>
    </source>
</reference>
<protein>
    <recommendedName>
        <fullName evidence="9">Pop1 N-terminal domain-containing protein</fullName>
    </recommendedName>
</protein>
<dbReference type="GO" id="GO:0001682">
    <property type="term" value="P:tRNA 5'-leader removal"/>
    <property type="evidence" value="ECO:0007669"/>
    <property type="project" value="InterPro"/>
</dbReference>
<dbReference type="InterPro" id="IPR009723">
    <property type="entry name" value="Pop1_N"/>
</dbReference>
<organism evidence="7 8">
    <name type="scientific">Hericium alpestre</name>
    <dbReference type="NCBI Taxonomy" id="135208"/>
    <lineage>
        <taxon>Eukaryota</taxon>
        <taxon>Fungi</taxon>
        <taxon>Dikarya</taxon>
        <taxon>Basidiomycota</taxon>
        <taxon>Agaricomycotina</taxon>
        <taxon>Agaricomycetes</taxon>
        <taxon>Russulales</taxon>
        <taxon>Hericiaceae</taxon>
        <taxon>Hericium</taxon>
    </lineage>
</organism>
<accession>A0A4Y9ZN33</accession>
<gene>
    <name evidence="7" type="ORF">EWM64_g8533</name>
</gene>
<evidence type="ECO:0000313" key="7">
    <source>
        <dbReference type="EMBL" id="TFY75477.1"/>
    </source>
</evidence>
<dbReference type="OrthoDB" id="442863at2759"/>
<dbReference type="Pfam" id="PF08170">
    <property type="entry name" value="POPLD"/>
    <property type="match status" value="1"/>
</dbReference>
<dbReference type="InterPro" id="IPR039182">
    <property type="entry name" value="Pop1"/>
</dbReference>
<keyword evidence="8" id="KW-1185">Reference proteome</keyword>
<evidence type="ECO:0000256" key="2">
    <source>
        <dbReference type="ARBA" id="ARBA00022694"/>
    </source>
</evidence>
<evidence type="ECO:0000259" key="5">
    <source>
        <dbReference type="Pfam" id="PF06978"/>
    </source>
</evidence>
<feature type="compositionally biased region" description="Polar residues" evidence="4">
    <location>
        <begin position="32"/>
        <end position="47"/>
    </location>
</feature>
<comment type="caution">
    <text evidence="7">The sequence shown here is derived from an EMBL/GenBank/DDBJ whole genome shotgun (WGS) entry which is preliminary data.</text>
</comment>
<dbReference type="STRING" id="135208.A0A4Y9ZN33"/>
<dbReference type="EMBL" id="SFCI01001557">
    <property type="protein sequence ID" value="TFY75477.1"/>
    <property type="molecule type" value="Genomic_DNA"/>
</dbReference>
<feature type="region of interest" description="Disordered" evidence="4">
    <location>
        <begin position="1"/>
        <end position="54"/>
    </location>
</feature>
<dbReference type="Pfam" id="PF06978">
    <property type="entry name" value="POP1_N"/>
    <property type="match status" value="1"/>
</dbReference>
<dbReference type="PANTHER" id="PTHR22731:SF3">
    <property type="entry name" value="RIBONUCLEASES P_MRP PROTEIN SUBUNIT POP1"/>
    <property type="match status" value="1"/>
</dbReference>
<keyword evidence="2" id="KW-0819">tRNA processing</keyword>
<dbReference type="GO" id="GO:0005655">
    <property type="term" value="C:nucleolar ribonuclease P complex"/>
    <property type="evidence" value="ECO:0007669"/>
    <property type="project" value="InterPro"/>
</dbReference>
<dbReference type="AlphaFoldDB" id="A0A4Y9ZN33"/>
<dbReference type="InterPro" id="IPR012590">
    <property type="entry name" value="POPLD_dom"/>
</dbReference>
<feature type="domain" description="POPLD" evidence="6">
    <location>
        <begin position="534"/>
        <end position="565"/>
    </location>
</feature>
<evidence type="ECO:0000259" key="6">
    <source>
        <dbReference type="Pfam" id="PF08170"/>
    </source>
</evidence>
<evidence type="ECO:0000256" key="3">
    <source>
        <dbReference type="ARBA" id="ARBA00023242"/>
    </source>
</evidence>
<dbReference type="Proteomes" id="UP000298061">
    <property type="component" value="Unassembled WGS sequence"/>
</dbReference>
<evidence type="ECO:0008006" key="9">
    <source>
        <dbReference type="Google" id="ProtNLM"/>
    </source>
</evidence>
<proteinExistence type="predicted"/>
<feature type="region of interest" description="Disordered" evidence="4">
    <location>
        <begin position="273"/>
        <end position="303"/>
    </location>
</feature>
<comment type="subcellular location">
    <subcellularLocation>
        <location evidence="1">Nucleus</location>
    </subcellularLocation>
</comment>